<protein>
    <submittedName>
        <fullName evidence="1">Uncharacterized protein</fullName>
    </submittedName>
</protein>
<reference evidence="1" key="2">
    <citation type="submission" date="2020-11" db="EMBL/GenBank/DDBJ databases">
        <authorList>
            <person name="McCartney M.A."/>
            <person name="Auch B."/>
            <person name="Kono T."/>
            <person name="Mallez S."/>
            <person name="Becker A."/>
            <person name="Gohl D.M."/>
            <person name="Silverstein K.A.T."/>
            <person name="Koren S."/>
            <person name="Bechman K.B."/>
            <person name="Herman A."/>
            <person name="Abrahante J.E."/>
            <person name="Garbe J."/>
        </authorList>
    </citation>
    <scope>NUCLEOTIDE SEQUENCE</scope>
    <source>
        <strain evidence="1">Duluth1</strain>
        <tissue evidence="1">Whole animal</tissue>
    </source>
</reference>
<proteinExistence type="predicted"/>
<dbReference type="EMBL" id="JAIWYP010000009">
    <property type="protein sequence ID" value="KAH3776955.1"/>
    <property type="molecule type" value="Genomic_DNA"/>
</dbReference>
<reference evidence="1" key="1">
    <citation type="journal article" date="2019" name="bioRxiv">
        <title>The Genome of the Zebra Mussel, Dreissena polymorpha: A Resource for Invasive Species Research.</title>
        <authorList>
            <person name="McCartney M.A."/>
            <person name="Auch B."/>
            <person name="Kono T."/>
            <person name="Mallez S."/>
            <person name="Zhang Y."/>
            <person name="Obille A."/>
            <person name="Becker A."/>
            <person name="Abrahante J.E."/>
            <person name="Garbe J."/>
            <person name="Badalamenti J.P."/>
            <person name="Herman A."/>
            <person name="Mangelson H."/>
            <person name="Liachko I."/>
            <person name="Sullivan S."/>
            <person name="Sone E.D."/>
            <person name="Koren S."/>
            <person name="Silverstein K.A.T."/>
            <person name="Beckman K.B."/>
            <person name="Gohl D.M."/>
        </authorList>
    </citation>
    <scope>NUCLEOTIDE SEQUENCE</scope>
    <source>
        <strain evidence="1">Duluth1</strain>
        <tissue evidence="1">Whole animal</tissue>
    </source>
</reference>
<accession>A0A9D4EEY3</accession>
<gene>
    <name evidence="1" type="ORF">DPMN_178389</name>
</gene>
<evidence type="ECO:0000313" key="1">
    <source>
        <dbReference type="EMBL" id="KAH3776955.1"/>
    </source>
</evidence>
<keyword evidence="2" id="KW-1185">Reference proteome</keyword>
<organism evidence="1 2">
    <name type="scientific">Dreissena polymorpha</name>
    <name type="common">Zebra mussel</name>
    <name type="synonym">Mytilus polymorpha</name>
    <dbReference type="NCBI Taxonomy" id="45954"/>
    <lineage>
        <taxon>Eukaryota</taxon>
        <taxon>Metazoa</taxon>
        <taxon>Spiralia</taxon>
        <taxon>Lophotrochozoa</taxon>
        <taxon>Mollusca</taxon>
        <taxon>Bivalvia</taxon>
        <taxon>Autobranchia</taxon>
        <taxon>Heteroconchia</taxon>
        <taxon>Euheterodonta</taxon>
        <taxon>Imparidentia</taxon>
        <taxon>Neoheterodontei</taxon>
        <taxon>Myida</taxon>
        <taxon>Dreissenoidea</taxon>
        <taxon>Dreissenidae</taxon>
        <taxon>Dreissena</taxon>
    </lineage>
</organism>
<sequence length="92" mass="10989">MTNSFHPLTNSRRHKLFCLEGVLYLKKKEIYALFEFSAQQFKLEQKPRKIPLYRKERWEALKSDMIDLHSTSPVLLTISHIKMQDQEIQCHG</sequence>
<dbReference type="AlphaFoldDB" id="A0A9D4EEY3"/>
<name>A0A9D4EEY3_DREPO</name>
<comment type="caution">
    <text evidence="1">The sequence shown here is derived from an EMBL/GenBank/DDBJ whole genome shotgun (WGS) entry which is preliminary data.</text>
</comment>
<evidence type="ECO:0000313" key="2">
    <source>
        <dbReference type="Proteomes" id="UP000828390"/>
    </source>
</evidence>
<dbReference type="Proteomes" id="UP000828390">
    <property type="component" value="Unassembled WGS sequence"/>
</dbReference>